<reference evidence="1 2" key="1">
    <citation type="submission" date="2020-08" db="EMBL/GenBank/DDBJ databases">
        <title>Genome sequence of Acidovorax monticola KACC 19171T.</title>
        <authorList>
            <person name="Hyun D.-W."/>
            <person name="Bae J.-W."/>
        </authorList>
    </citation>
    <scope>NUCLEOTIDE SEQUENCE [LARGE SCALE GENOMIC DNA]</scope>
    <source>
        <strain evidence="1 2">KACC 19171</strain>
    </source>
</reference>
<dbReference type="InterPro" id="IPR017853">
    <property type="entry name" value="GH"/>
</dbReference>
<accession>A0A7H0HG61</accession>
<dbReference type="SUPFAM" id="SSF51445">
    <property type="entry name" value="(Trans)glycosidases"/>
    <property type="match status" value="1"/>
</dbReference>
<dbReference type="Gene3D" id="3.20.20.80">
    <property type="entry name" value="Glycosidases"/>
    <property type="match status" value="1"/>
</dbReference>
<name>A0A7H0HG61_9BURK</name>
<dbReference type="RefSeq" id="WP_187736510.1">
    <property type="nucleotide sequence ID" value="NZ_CP060790.1"/>
</dbReference>
<protein>
    <submittedName>
        <fullName evidence="1">Uncharacterized protein</fullName>
    </submittedName>
</protein>
<proteinExistence type="predicted"/>
<dbReference type="AlphaFoldDB" id="A0A7H0HG61"/>
<dbReference type="EMBL" id="CP060790">
    <property type="protein sequence ID" value="QNP59527.1"/>
    <property type="molecule type" value="Genomic_DNA"/>
</dbReference>
<dbReference type="KEGG" id="amon:H9L24_00360"/>
<keyword evidence="2" id="KW-1185">Reference proteome</keyword>
<sequence>MDDVQRFAARQRARIVVGEAGCGRESLGSSRARWVEDALGLFENLGFDWLFFRFEGWGVPADFRHWWVVENSPDVDPLLLAYFGKNEV</sequence>
<dbReference type="Proteomes" id="UP000516057">
    <property type="component" value="Chromosome"/>
</dbReference>
<organism evidence="1 2">
    <name type="scientific">Paenacidovorax monticola</name>
    <dbReference type="NCBI Taxonomy" id="1926868"/>
    <lineage>
        <taxon>Bacteria</taxon>
        <taxon>Pseudomonadati</taxon>
        <taxon>Pseudomonadota</taxon>
        <taxon>Betaproteobacteria</taxon>
        <taxon>Burkholderiales</taxon>
        <taxon>Comamonadaceae</taxon>
        <taxon>Paenacidovorax</taxon>
    </lineage>
</organism>
<evidence type="ECO:0000313" key="1">
    <source>
        <dbReference type="EMBL" id="QNP59527.1"/>
    </source>
</evidence>
<evidence type="ECO:0000313" key="2">
    <source>
        <dbReference type="Proteomes" id="UP000516057"/>
    </source>
</evidence>
<gene>
    <name evidence="1" type="ORF">H9L24_00360</name>
</gene>